<feature type="region of interest" description="Disordered" evidence="1">
    <location>
        <begin position="183"/>
        <end position="248"/>
    </location>
</feature>
<feature type="compositionally biased region" description="Polar residues" evidence="1">
    <location>
        <begin position="16"/>
        <end position="34"/>
    </location>
</feature>
<dbReference type="OrthoDB" id="5429312at2759"/>
<feature type="compositionally biased region" description="Basic and acidic residues" evidence="1">
    <location>
        <begin position="212"/>
        <end position="248"/>
    </location>
</feature>
<gene>
    <name evidence="2" type="ORF">FGG08_004914</name>
</gene>
<name>A0A9P8I4D0_9PEZI</name>
<proteinExistence type="predicted"/>
<feature type="compositionally biased region" description="Basic and acidic residues" evidence="1">
    <location>
        <begin position="186"/>
        <end position="205"/>
    </location>
</feature>
<evidence type="ECO:0000313" key="2">
    <source>
        <dbReference type="EMBL" id="KAH0538527.1"/>
    </source>
</evidence>
<reference evidence="2" key="1">
    <citation type="submission" date="2021-03" db="EMBL/GenBank/DDBJ databases">
        <title>Comparative genomics and phylogenomic investigation of the class Geoglossomycetes provide insights into ecological specialization and systematics.</title>
        <authorList>
            <person name="Melie T."/>
            <person name="Pirro S."/>
            <person name="Miller A.N."/>
            <person name="Quandt A."/>
        </authorList>
    </citation>
    <scope>NUCLEOTIDE SEQUENCE</scope>
    <source>
        <strain evidence="2">GBOQ0MN5Z8</strain>
    </source>
</reference>
<keyword evidence="3" id="KW-1185">Reference proteome</keyword>
<organism evidence="2 3">
    <name type="scientific">Glutinoglossum americanum</name>
    <dbReference type="NCBI Taxonomy" id="1670608"/>
    <lineage>
        <taxon>Eukaryota</taxon>
        <taxon>Fungi</taxon>
        <taxon>Dikarya</taxon>
        <taxon>Ascomycota</taxon>
        <taxon>Pezizomycotina</taxon>
        <taxon>Geoglossomycetes</taxon>
        <taxon>Geoglossales</taxon>
        <taxon>Geoglossaceae</taxon>
        <taxon>Glutinoglossum</taxon>
    </lineage>
</organism>
<evidence type="ECO:0000313" key="3">
    <source>
        <dbReference type="Proteomes" id="UP000698800"/>
    </source>
</evidence>
<dbReference type="AlphaFoldDB" id="A0A9P8I4D0"/>
<protein>
    <submittedName>
        <fullName evidence="2">Uncharacterized protein</fullName>
    </submittedName>
</protein>
<comment type="caution">
    <text evidence="2">The sequence shown here is derived from an EMBL/GenBank/DDBJ whole genome shotgun (WGS) entry which is preliminary data.</text>
</comment>
<dbReference type="EMBL" id="JAGHQL010000106">
    <property type="protein sequence ID" value="KAH0538527.1"/>
    <property type="molecule type" value="Genomic_DNA"/>
</dbReference>
<dbReference type="Proteomes" id="UP000698800">
    <property type="component" value="Unassembled WGS sequence"/>
</dbReference>
<sequence>MAESTDQMVIEDPSAAESSTAQNNVGSSQPSDTIGSLAGRRRALEEERATLIERIRWTADEEVDLEDMRPPAQRQKVSELAYRFKIEKPEDYDSGNQHILQDPVTRAAMQSHRYDRAQQRPNQTVKQFVSYMDDLEADLLPYSDEHRRQHLFAKLKPELRRALANYQEVPTTRQGLINLATQLEANLRDDPNTADRATRREDDGKTHRKQRSDRSEKRDRRQNKGKERDQSPKEKRRDGDTLTPEERD</sequence>
<feature type="region of interest" description="Disordered" evidence="1">
    <location>
        <begin position="1"/>
        <end position="41"/>
    </location>
</feature>
<accession>A0A9P8I4D0</accession>
<evidence type="ECO:0000256" key="1">
    <source>
        <dbReference type="SAM" id="MobiDB-lite"/>
    </source>
</evidence>